<dbReference type="Proteomes" id="UP000236151">
    <property type="component" value="Unassembled WGS sequence"/>
</dbReference>
<organism evidence="4 5">
    <name type="scientific">Clostridium thermosuccinogenes</name>
    <dbReference type="NCBI Taxonomy" id="84032"/>
    <lineage>
        <taxon>Bacteria</taxon>
        <taxon>Bacillati</taxon>
        <taxon>Bacillota</taxon>
        <taxon>Clostridia</taxon>
        <taxon>Eubacteriales</taxon>
        <taxon>Clostridiaceae</taxon>
        <taxon>Clostridium</taxon>
    </lineage>
</organism>
<proteinExistence type="inferred from homology"/>
<comment type="caution">
    <text evidence="4">The sequence shown here is derived from an EMBL/GenBank/DDBJ whole genome shotgun (WGS) entry which is preliminary data.</text>
</comment>
<dbReference type="InterPro" id="IPR005913">
    <property type="entry name" value="dTDP_dehydrorham_reduct"/>
</dbReference>
<gene>
    <name evidence="4" type="primary">rfbD</name>
    <name evidence="4" type="ORF">CDQ84_10610</name>
</gene>
<dbReference type="GO" id="GO:0019305">
    <property type="term" value="P:dTDP-rhamnose biosynthetic process"/>
    <property type="evidence" value="ECO:0007669"/>
    <property type="project" value="UniProtKB-UniPathway"/>
</dbReference>
<dbReference type="NCBIfam" id="TIGR01214">
    <property type="entry name" value="rmlD"/>
    <property type="match status" value="1"/>
</dbReference>
<dbReference type="PANTHER" id="PTHR10491">
    <property type="entry name" value="DTDP-4-DEHYDRORHAMNOSE REDUCTASE"/>
    <property type="match status" value="1"/>
</dbReference>
<dbReference type="InterPro" id="IPR036291">
    <property type="entry name" value="NAD(P)-bd_dom_sf"/>
</dbReference>
<comment type="pathway">
    <text evidence="2">Carbohydrate biosynthesis; dTDP-L-rhamnose biosynthesis.</text>
</comment>
<comment type="similarity">
    <text evidence="1 2">Belongs to the dTDP-4-dehydrorhamnose reductase family.</text>
</comment>
<reference evidence="4 5" key="1">
    <citation type="submission" date="2017-06" db="EMBL/GenBank/DDBJ databases">
        <title>Investigating the central metabolism of Clostridium thermosuccinogenes.</title>
        <authorList>
            <person name="Koendjbiharie J.G."/>
            <person name="van Kranenburg R."/>
        </authorList>
    </citation>
    <scope>NUCLEOTIDE SEQUENCE [LARGE SCALE GENOMIC DNA]</scope>
    <source>
        <strain evidence="4 5">DSM 5806</strain>
    </source>
</reference>
<dbReference type="AlphaFoldDB" id="A0A2K2FDB1"/>
<keyword evidence="2" id="KW-0560">Oxidoreductase</keyword>
<keyword evidence="2" id="KW-0521">NADP</keyword>
<dbReference type="PANTHER" id="PTHR10491:SF4">
    <property type="entry name" value="METHIONINE ADENOSYLTRANSFERASE 2 SUBUNIT BETA"/>
    <property type="match status" value="1"/>
</dbReference>
<dbReference type="GO" id="GO:0005829">
    <property type="term" value="C:cytosol"/>
    <property type="evidence" value="ECO:0007669"/>
    <property type="project" value="TreeGrafter"/>
</dbReference>
<sequence length="285" mass="32192">MKVLVTGVKGQLGYDVVLECKKRNIEAIGVEIDEMDITDKAAVEKVITEAQVDAVIHCAAYTAVDAAEDNVDLCRRVNADGTKNIAEVCKRLDIKMMYFSTDYVFDGHGERPWQPEDERKPLNVYGQTKYEGELAVEELLQKYFILRISWVFGVNGKNFVKTMLRLGKEKGAVSVVNDQIGSPTYTADLARLVVDMIQTDKYGIYHATNEGFCSWYEFACEIFKQAGMMDVKVTPVDSTAFPVKALRPKNSRMSKDKLDANGFKRLPIWQDALQRYLKEIGCNEI</sequence>
<keyword evidence="5" id="KW-1185">Reference proteome</keyword>
<dbReference type="EC" id="1.1.1.133" evidence="2"/>
<evidence type="ECO:0000256" key="1">
    <source>
        <dbReference type="ARBA" id="ARBA00010944"/>
    </source>
</evidence>
<dbReference type="OrthoDB" id="9803892at2"/>
<dbReference type="InterPro" id="IPR029903">
    <property type="entry name" value="RmlD-like-bd"/>
</dbReference>
<dbReference type="Gene3D" id="3.40.50.720">
    <property type="entry name" value="NAD(P)-binding Rossmann-like Domain"/>
    <property type="match status" value="1"/>
</dbReference>
<dbReference type="SUPFAM" id="SSF51735">
    <property type="entry name" value="NAD(P)-binding Rossmann-fold domains"/>
    <property type="match status" value="1"/>
</dbReference>
<dbReference type="CDD" id="cd05254">
    <property type="entry name" value="dTDP_HR_like_SDR_e"/>
    <property type="match status" value="1"/>
</dbReference>
<evidence type="ECO:0000256" key="2">
    <source>
        <dbReference type="RuleBase" id="RU364082"/>
    </source>
</evidence>
<dbReference type="Pfam" id="PF04321">
    <property type="entry name" value="RmlD_sub_bind"/>
    <property type="match status" value="1"/>
</dbReference>
<dbReference type="KEGG" id="cthd:CDO33_01220"/>
<dbReference type="RefSeq" id="WP_103081721.1">
    <property type="nucleotide sequence ID" value="NZ_CP021850.1"/>
</dbReference>
<evidence type="ECO:0000259" key="3">
    <source>
        <dbReference type="Pfam" id="PF04321"/>
    </source>
</evidence>
<evidence type="ECO:0000313" key="5">
    <source>
        <dbReference type="Proteomes" id="UP000236151"/>
    </source>
</evidence>
<dbReference type="Gene3D" id="3.90.25.10">
    <property type="entry name" value="UDP-galactose 4-epimerase, domain 1"/>
    <property type="match status" value="1"/>
</dbReference>
<evidence type="ECO:0000313" key="4">
    <source>
        <dbReference type="EMBL" id="PNT98583.1"/>
    </source>
</evidence>
<name>A0A2K2FDB1_9CLOT</name>
<dbReference type="EMBL" id="NIOJ01000026">
    <property type="protein sequence ID" value="PNT98583.1"/>
    <property type="molecule type" value="Genomic_DNA"/>
</dbReference>
<dbReference type="GO" id="GO:0008831">
    <property type="term" value="F:dTDP-4-dehydrorhamnose reductase activity"/>
    <property type="evidence" value="ECO:0007669"/>
    <property type="project" value="UniProtKB-EC"/>
</dbReference>
<feature type="domain" description="RmlD-like substrate binding" evidence="3">
    <location>
        <begin position="1"/>
        <end position="280"/>
    </location>
</feature>
<dbReference type="UniPathway" id="UPA00124"/>
<protein>
    <recommendedName>
        <fullName evidence="2">dTDP-4-dehydrorhamnose reductase</fullName>
        <ecNumber evidence="2">1.1.1.133</ecNumber>
    </recommendedName>
</protein>
<accession>A0A2K2FDB1</accession>
<comment type="function">
    <text evidence="2">Catalyzes the reduction of dTDP-6-deoxy-L-lyxo-4-hexulose to yield dTDP-L-rhamnose.</text>
</comment>